<dbReference type="EMBL" id="BOPD01000028">
    <property type="protein sequence ID" value="GIJ35271.1"/>
    <property type="molecule type" value="Genomic_DNA"/>
</dbReference>
<feature type="transmembrane region" description="Helical" evidence="2">
    <location>
        <begin position="33"/>
        <end position="52"/>
    </location>
</feature>
<dbReference type="InterPro" id="IPR012338">
    <property type="entry name" value="Beta-lactam/transpept-like"/>
</dbReference>
<feature type="domain" description="Beta-lactamase-related" evidence="3">
    <location>
        <begin position="69"/>
        <end position="396"/>
    </location>
</feature>
<feature type="compositionally biased region" description="Basic and acidic residues" evidence="1">
    <location>
        <begin position="1"/>
        <end position="10"/>
    </location>
</feature>
<dbReference type="PANTHER" id="PTHR46825:SF7">
    <property type="entry name" value="D-ALANYL-D-ALANINE CARBOXYPEPTIDASE"/>
    <property type="match status" value="1"/>
</dbReference>
<dbReference type="OrthoDB" id="3174977at2"/>
<reference evidence="4" key="1">
    <citation type="submission" date="2021-01" db="EMBL/GenBank/DDBJ databases">
        <title>Whole genome shotgun sequence of Verrucosispora sediminis NBRC 107745.</title>
        <authorList>
            <person name="Komaki H."/>
            <person name="Tamura T."/>
        </authorList>
    </citation>
    <scope>NUCLEOTIDE SEQUENCE</scope>
    <source>
        <strain evidence="4">NBRC 107745</strain>
    </source>
</reference>
<dbReference type="Pfam" id="PF00144">
    <property type="entry name" value="Beta-lactamase"/>
    <property type="match status" value="1"/>
</dbReference>
<evidence type="ECO:0000313" key="4">
    <source>
        <dbReference type="EMBL" id="GIJ35271.1"/>
    </source>
</evidence>
<dbReference type="GO" id="GO:0016787">
    <property type="term" value="F:hydrolase activity"/>
    <property type="evidence" value="ECO:0007669"/>
    <property type="project" value="UniProtKB-KW"/>
</dbReference>
<keyword evidence="2" id="KW-0472">Membrane</keyword>
<dbReference type="AlphaFoldDB" id="A0A9W5XL79"/>
<keyword evidence="5" id="KW-1185">Reference proteome</keyword>
<accession>A0A9W5XL79</accession>
<dbReference type="InterPro" id="IPR050491">
    <property type="entry name" value="AmpC-like"/>
</dbReference>
<evidence type="ECO:0000256" key="2">
    <source>
        <dbReference type="SAM" id="Phobius"/>
    </source>
</evidence>
<gene>
    <name evidence="4" type="ORF">Vse01_44190</name>
</gene>
<evidence type="ECO:0000259" key="3">
    <source>
        <dbReference type="Pfam" id="PF00144"/>
    </source>
</evidence>
<dbReference type="RefSeq" id="WP_093410985.1">
    <property type="nucleotide sequence ID" value="NZ_BOPD01000028.1"/>
</dbReference>
<dbReference type="Gene3D" id="3.40.710.10">
    <property type="entry name" value="DD-peptidase/beta-lactamase superfamily"/>
    <property type="match status" value="1"/>
</dbReference>
<dbReference type="SUPFAM" id="SSF56601">
    <property type="entry name" value="beta-lactamase/transpeptidase-like"/>
    <property type="match status" value="1"/>
</dbReference>
<protein>
    <submittedName>
        <fullName evidence="4">Serine hydrolase</fullName>
    </submittedName>
</protein>
<keyword evidence="2" id="KW-1133">Transmembrane helix</keyword>
<proteinExistence type="predicted"/>
<dbReference type="PANTHER" id="PTHR46825">
    <property type="entry name" value="D-ALANYL-D-ALANINE-CARBOXYPEPTIDASE/ENDOPEPTIDASE AMPH"/>
    <property type="match status" value="1"/>
</dbReference>
<dbReference type="Proteomes" id="UP000607311">
    <property type="component" value="Unassembled WGS sequence"/>
</dbReference>
<dbReference type="InterPro" id="IPR001466">
    <property type="entry name" value="Beta-lactam-related"/>
</dbReference>
<keyword evidence="2" id="KW-0812">Transmembrane</keyword>
<organism evidence="4 5">
    <name type="scientific">Micromonospora sediminimaris</name>
    <dbReference type="NCBI Taxonomy" id="547162"/>
    <lineage>
        <taxon>Bacteria</taxon>
        <taxon>Bacillati</taxon>
        <taxon>Actinomycetota</taxon>
        <taxon>Actinomycetes</taxon>
        <taxon>Micromonosporales</taxon>
        <taxon>Micromonosporaceae</taxon>
        <taxon>Micromonospora</taxon>
    </lineage>
</organism>
<name>A0A9W5XL79_9ACTN</name>
<evidence type="ECO:0000313" key="5">
    <source>
        <dbReference type="Proteomes" id="UP000607311"/>
    </source>
</evidence>
<keyword evidence="4" id="KW-0378">Hydrolase</keyword>
<evidence type="ECO:0000256" key="1">
    <source>
        <dbReference type="SAM" id="MobiDB-lite"/>
    </source>
</evidence>
<sequence>MSPQHTDRSGKAITNDDGTATPRKRFGAGRRTAAALALVALVGFAGIGIQYADAAQAQRPKKDTVQRSLDALVKAGVAPGALASVRDSKGRVTNYTAGVNDPRTRAKVPTDGYVRMASNTKMFTAVAVLQLVDEGKVQLDEPIETYLPGLVRGKGFDGHTITVRHLLGMTSGLPEYDLPDVSVWGDRYYEPRDMLDSAFAHEAHAPAPGGQVQYRNANYIVAGLLVQKVTGRPISEVITNKILKPVGLHETYWPGVGDKTIRRPYAKGYLPDPETMKWVDTTQVDPSIAWAAGQMISTPSDLNKFLVALQYGKLISPATLAEMRDSKVFHPGGEAFPDLVWQYGLGATGYDLSCGGRAWGHGGDIDGYSSRSAITADGRAVTIVVTAGSSPVPDGVFQVLDAFDAALCAGR</sequence>
<comment type="caution">
    <text evidence="4">The sequence shown here is derived from an EMBL/GenBank/DDBJ whole genome shotgun (WGS) entry which is preliminary data.</text>
</comment>
<feature type="region of interest" description="Disordered" evidence="1">
    <location>
        <begin position="1"/>
        <end position="25"/>
    </location>
</feature>